<proteinExistence type="predicted"/>
<gene>
    <name evidence="2" type="ORF">H9826_06365</name>
</gene>
<protein>
    <submittedName>
        <fullName evidence="2">Helix-turn-helix domain-containing protein</fullName>
    </submittedName>
</protein>
<dbReference type="SUPFAM" id="SSF47413">
    <property type="entry name" value="lambda repressor-like DNA-binding domains"/>
    <property type="match status" value="1"/>
</dbReference>
<dbReference type="CDD" id="cd00093">
    <property type="entry name" value="HTH_XRE"/>
    <property type="match status" value="1"/>
</dbReference>
<sequence>MEHMNFDNETFYERIRKNIKRYRTEQGLTAAQLAEKAGRGHDYLRQIESEKDRHHVSLISLHKISMALNISMDALVSENDDK</sequence>
<reference evidence="2" key="1">
    <citation type="journal article" date="2021" name="PeerJ">
        <title>Extensive microbial diversity within the chicken gut microbiome revealed by metagenomics and culture.</title>
        <authorList>
            <person name="Gilroy R."/>
            <person name="Ravi A."/>
            <person name="Getino M."/>
            <person name="Pursley I."/>
            <person name="Horton D.L."/>
            <person name="Alikhan N.F."/>
            <person name="Baker D."/>
            <person name="Gharbi K."/>
            <person name="Hall N."/>
            <person name="Watson M."/>
            <person name="Adriaenssens E.M."/>
            <person name="Foster-Nyarko E."/>
            <person name="Jarju S."/>
            <person name="Secka A."/>
            <person name="Antonio M."/>
            <person name="Oren A."/>
            <person name="Chaudhuri R.R."/>
            <person name="La Ragione R."/>
            <person name="Hildebrand F."/>
            <person name="Pallen M.J."/>
        </authorList>
    </citation>
    <scope>NUCLEOTIDE SEQUENCE</scope>
    <source>
        <strain evidence="2">CHK33-7979</strain>
    </source>
</reference>
<dbReference type="InterPro" id="IPR001387">
    <property type="entry name" value="Cro/C1-type_HTH"/>
</dbReference>
<dbReference type="EMBL" id="DXCX01000065">
    <property type="protein sequence ID" value="HIY73579.1"/>
    <property type="molecule type" value="Genomic_DNA"/>
</dbReference>
<feature type="domain" description="HTH cro/C1-type" evidence="1">
    <location>
        <begin position="19"/>
        <end position="75"/>
    </location>
</feature>
<organism evidence="2 3">
    <name type="scientific">Candidatus Intestinimonas merdavium</name>
    <dbReference type="NCBI Taxonomy" id="2838622"/>
    <lineage>
        <taxon>Bacteria</taxon>
        <taxon>Bacillati</taxon>
        <taxon>Bacillota</taxon>
        <taxon>Clostridia</taxon>
        <taxon>Eubacteriales</taxon>
        <taxon>Intestinimonas</taxon>
    </lineage>
</organism>
<dbReference type="AlphaFoldDB" id="A0A9D1Z3U2"/>
<name>A0A9D1Z3U2_9FIRM</name>
<dbReference type="Gene3D" id="1.10.260.40">
    <property type="entry name" value="lambda repressor-like DNA-binding domains"/>
    <property type="match status" value="1"/>
</dbReference>
<dbReference type="InterPro" id="IPR010982">
    <property type="entry name" value="Lambda_DNA-bd_dom_sf"/>
</dbReference>
<comment type="caution">
    <text evidence="2">The sequence shown here is derived from an EMBL/GenBank/DDBJ whole genome shotgun (WGS) entry which is preliminary data.</text>
</comment>
<evidence type="ECO:0000313" key="2">
    <source>
        <dbReference type="EMBL" id="HIY73579.1"/>
    </source>
</evidence>
<evidence type="ECO:0000313" key="3">
    <source>
        <dbReference type="Proteomes" id="UP000886824"/>
    </source>
</evidence>
<reference evidence="2" key="2">
    <citation type="submission" date="2021-04" db="EMBL/GenBank/DDBJ databases">
        <authorList>
            <person name="Gilroy R."/>
        </authorList>
    </citation>
    <scope>NUCLEOTIDE SEQUENCE</scope>
    <source>
        <strain evidence="2">CHK33-7979</strain>
    </source>
</reference>
<evidence type="ECO:0000259" key="1">
    <source>
        <dbReference type="PROSITE" id="PS50943"/>
    </source>
</evidence>
<accession>A0A9D1Z3U2</accession>
<dbReference type="GO" id="GO:0003677">
    <property type="term" value="F:DNA binding"/>
    <property type="evidence" value="ECO:0007669"/>
    <property type="project" value="InterPro"/>
</dbReference>
<dbReference type="Proteomes" id="UP000886824">
    <property type="component" value="Unassembled WGS sequence"/>
</dbReference>
<dbReference type="PROSITE" id="PS50943">
    <property type="entry name" value="HTH_CROC1"/>
    <property type="match status" value="1"/>
</dbReference>
<dbReference type="SMART" id="SM00530">
    <property type="entry name" value="HTH_XRE"/>
    <property type="match status" value="1"/>
</dbReference>
<dbReference type="Pfam" id="PF01381">
    <property type="entry name" value="HTH_3"/>
    <property type="match status" value="1"/>
</dbReference>